<keyword evidence="3" id="KW-1185">Reference proteome</keyword>
<dbReference type="PANTHER" id="PTHR14303:SF0">
    <property type="entry name" value="DNA POLYMERASE DELTA SUBUNIT 4"/>
    <property type="match status" value="1"/>
</dbReference>
<feature type="compositionally biased region" description="Polar residues" evidence="1">
    <location>
        <begin position="41"/>
        <end position="64"/>
    </location>
</feature>
<dbReference type="AlphaFoldDB" id="A0A427YTX0"/>
<sequence>MPPRKSAGRTKKAAAGLSQPTLSFSSRKPSTSDTLAKPLSKAQSRSTASLGPSASEVSIPSTAPDSDVEPTPDAEERALREKGRKDAEDKEKARRGGRRTLDPKSKEWEGLTREAKKAMGGMQPIHAGPDTHNNVHHILRVFDMTSKYGPCVGITRLERWERANKWGLNPPEEIREILTTAQGEDDASYRENVLSTWL</sequence>
<feature type="compositionally biased region" description="Polar residues" evidence="1">
    <location>
        <begin position="18"/>
        <end position="34"/>
    </location>
</feature>
<dbReference type="Proteomes" id="UP000279259">
    <property type="component" value="Unassembled WGS sequence"/>
</dbReference>
<feature type="compositionally biased region" description="Basic and acidic residues" evidence="1">
    <location>
        <begin position="74"/>
        <end position="107"/>
    </location>
</feature>
<evidence type="ECO:0008006" key="4">
    <source>
        <dbReference type="Google" id="ProtNLM"/>
    </source>
</evidence>
<evidence type="ECO:0000313" key="3">
    <source>
        <dbReference type="Proteomes" id="UP000279259"/>
    </source>
</evidence>
<feature type="region of interest" description="Disordered" evidence="1">
    <location>
        <begin position="1"/>
        <end position="107"/>
    </location>
</feature>
<comment type="caution">
    <text evidence="2">The sequence shown here is derived from an EMBL/GenBank/DDBJ whole genome shotgun (WGS) entry which is preliminary data.</text>
</comment>
<name>A0A427YTX0_9TREE</name>
<dbReference type="EMBL" id="RSCD01000002">
    <property type="protein sequence ID" value="RSH94441.1"/>
    <property type="molecule type" value="Genomic_DNA"/>
</dbReference>
<dbReference type="Pfam" id="PF04081">
    <property type="entry name" value="DNA_pol_delta_4"/>
    <property type="match status" value="1"/>
</dbReference>
<dbReference type="InterPro" id="IPR007218">
    <property type="entry name" value="DNA_pol_delta_4"/>
</dbReference>
<dbReference type="GO" id="GO:0000731">
    <property type="term" value="P:DNA synthesis involved in DNA repair"/>
    <property type="evidence" value="ECO:0007669"/>
    <property type="project" value="InterPro"/>
</dbReference>
<reference evidence="2 3" key="1">
    <citation type="submission" date="2018-11" db="EMBL/GenBank/DDBJ databases">
        <title>Genome sequence of Saitozyma podzolica DSM 27192.</title>
        <authorList>
            <person name="Aliyu H."/>
            <person name="Gorte O."/>
            <person name="Ochsenreither K."/>
        </authorList>
    </citation>
    <scope>NUCLEOTIDE SEQUENCE [LARGE SCALE GENOMIC DNA]</scope>
    <source>
        <strain evidence="2 3">DSM 27192</strain>
    </source>
</reference>
<dbReference type="PANTHER" id="PTHR14303">
    <property type="entry name" value="DNA POLYMERASE DELTA SUBUNIT 4"/>
    <property type="match status" value="1"/>
</dbReference>
<dbReference type="GO" id="GO:0006261">
    <property type="term" value="P:DNA-templated DNA replication"/>
    <property type="evidence" value="ECO:0007669"/>
    <property type="project" value="TreeGrafter"/>
</dbReference>
<organism evidence="2 3">
    <name type="scientific">Saitozyma podzolica</name>
    <dbReference type="NCBI Taxonomy" id="1890683"/>
    <lineage>
        <taxon>Eukaryota</taxon>
        <taxon>Fungi</taxon>
        <taxon>Dikarya</taxon>
        <taxon>Basidiomycota</taxon>
        <taxon>Agaricomycotina</taxon>
        <taxon>Tremellomycetes</taxon>
        <taxon>Tremellales</taxon>
        <taxon>Trimorphomycetaceae</taxon>
        <taxon>Saitozyma</taxon>
    </lineage>
</organism>
<dbReference type="STRING" id="1890683.A0A427YTX0"/>
<evidence type="ECO:0000313" key="2">
    <source>
        <dbReference type="EMBL" id="RSH94441.1"/>
    </source>
</evidence>
<dbReference type="OrthoDB" id="337486at2759"/>
<proteinExistence type="predicted"/>
<dbReference type="GO" id="GO:0043625">
    <property type="term" value="C:delta DNA polymerase complex"/>
    <property type="evidence" value="ECO:0007669"/>
    <property type="project" value="TreeGrafter"/>
</dbReference>
<dbReference type="GO" id="GO:0003887">
    <property type="term" value="F:DNA-directed DNA polymerase activity"/>
    <property type="evidence" value="ECO:0007669"/>
    <property type="project" value="TreeGrafter"/>
</dbReference>
<accession>A0A427YTX0</accession>
<protein>
    <recommendedName>
        <fullName evidence="4">DNA polymerase delta subunit 4</fullName>
    </recommendedName>
</protein>
<evidence type="ECO:0000256" key="1">
    <source>
        <dbReference type="SAM" id="MobiDB-lite"/>
    </source>
</evidence>
<gene>
    <name evidence="2" type="ORF">EHS25_004244</name>
</gene>
<feature type="compositionally biased region" description="Basic residues" evidence="1">
    <location>
        <begin position="1"/>
        <end position="12"/>
    </location>
</feature>